<feature type="binding site" evidence="3">
    <location>
        <position position="54"/>
    </location>
    <ligand>
        <name>ATP</name>
        <dbReference type="ChEBI" id="CHEBI:30616"/>
    </ligand>
</feature>
<evidence type="ECO:0000256" key="4">
    <source>
        <dbReference type="SAM" id="MobiDB-lite"/>
    </source>
</evidence>
<dbReference type="SUPFAM" id="SSF52540">
    <property type="entry name" value="P-loop containing nucleoside triphosphate hydrolases"/>
    <property type="match status" value="1"/>
</dbReference>
<protein>
    <submittedName>
        <fullName evidence="7">Serine/threonine-protein kinase PknK</fullName>
        <ecNumber evidence="7">2.7.11.1</ecNumber>
    </submittedName>
</protein>
<dbReference type="Gene3D" id="3.40.50.300">
    <property type="entry name" value="P-loop containing nucleotide triphosphate hydrolases"/>
    <property type="match status" value="1"/>
</dbReference>
<dbReference type="AlphaFoldDB" id="A0A231GX74"/>
<dbReference type="GO" id="GO:0005524">
    <property type="term" value="F:ATP binding"/>
    <property type="evidence" value="ECO:0007669"/>
    <property type="project" value="UniProtKB-UniRule"/>
</dbReference>
<dbReference type="PROSITE" id="PS50043">
    <property type="entry name" value="HTH_LUXR_2"/>
    <property type="match status" value="1"/>
</dbReference>
<dbReference type="EMBL" id="NGAF01000021">
    <property type="protein sequence ID" value="OXR41233.1"/>
    <property type="molecule type" value="Genomic_DNA"/>
</dbReference>
<dbReference type="InterPro" id="IPR027417">
    <property type="entry name" value="P-loop_NTPase"/>
</dbReference>
<keyword evidence="8" id="KW-1185">Reference proteome</keyword>
<dbReference type="Gene3D" id="1.10.510.10">
    <property type="entry name" value="Transferase(Phosphotransferase) domain 1"/>
    <property type="match status" value="1"/>
</dbReference>
<gene>
    <name evidence="7" type="primary">pknK_7</name>
    <name evidence="7" type="ORF">B7C42_06631</name>
</gene>
<dbReference type="PROSITE" id="PS50011">
    <property type="entry name" value="PROTEIN_KINASE_DOM"/>
    <property type="match status" value="1"/>
</dbReference>
<dbReference type="Gene3D" id="1.25.40.10">
    <property type="entry name" value="Tetratricopeptide repeat domain"/>
    <property type="match status" value="1"/>
</dbReference>
<dbReference type="SMART" id="SM00220">
    <property type="entry name" value="S_TKc"/>
    <property type="match status" value="1"/>
</dbReference>
<dbReference type="GO" id="GO:0004674">
    <property type="term" value="F:protein serine/threonine kinase activity"/>
    <property type="evidence" value="ECO:0007669"/>
    <property type="project" value="UniProtKB-EC"/>
</dbReference>
<evidence type="ECO:0000259" key="5">
    <source>
        <dbReference type="PROSITE" id="PS50011"/>
    </source>
</evidence>
<keyword evidence="1 3" id="KW-0547">Nucleotide-binding</keyword>
<comment type="caution">
    <text evidence="7">The sequence shown here is derived from an EMBL/GenBank/DDBJ whole genome shotgun (WGS) entry which is preliminary data.</text>
</comment>
<proteinExistence type="predicted"/>
<dbReference type="SUPFAM" id="SSF56112">
    <property type="entry name" value="Protein kinase-like (PK-like)"/>
    <property type="match status" value="1"/>
</dbReference>
<dbReference type="Pfam" id="PF00196">
    <property type="entry name" value="GerE"/>
    <property type="match status" value="1"/>
</dbReference>
<keyword evidence="7" id="KW-0418">Kinase</keyword>
<dbReference type="CDD" id="cd06170">
    <property type="entry name" value="LuxR_C_like"/>
    <property type="match status" value="1"/>
</dbReference>
<dbReference type="PANTHER" id="PTHR47691">
    <property type="entry name" value="REGULATOR-RELATED"/>
    <property type="match status" value="1"/>
</dbReference>
<dbReference type="PROSITE" id="PS00108">
    <property type="entry name" value="PROTEIN_KINASE_ST"/>
    <property type="match status" value="1"/>
</dbReference>
<dbReference type="PANTHER" id="PTHR47691:SF3">
    <property type="entry name" value="HTH-TYPE TRANSCRIPTIONAL REGULATOR RV0890C-RELATED"/>
    <property type="match status" value="1"/>
</dbReference>
<feature type="domain" description="Protein kinase" evidence="5">
    <location>
        <begin position="25"/>
        <end position="289"/>
    </location>
</feature>
<dbReference type="InterPro" id="IPR058852">
    <property type="entry name" value="HTH_77"/>
</dbReference>
<dbReference type="InterPro" id="IPR011990">
    <property type="entry name" value="TPR-like_helical_dom_sf"/>
</dbReference>
<evidence type="ECO:0000259" key="6">
    <source>
        <dbReference type="PROSITE" id="PS50043"/>
    </source>
</evidence>
<sequence length="1071" mass="116914">MVESDPSKTQRDDVDVVTELDAAGFADAKEIGRGGFGQVYRCTQLAVDRTVAVKVLTAELDENRERFLREQRAMGRLTGHPNIAGMLEVGETSTGRPYLVMPYYARGSLDARIRRDGPLPLPQVLRLGVKIAGALATAHRADVLHRDIKPSNILITDYDEPALTDFGIAHITGGFETSAGTITGSPAFTAPEVISAGAATRASDIYGLGATLFCALTGHAAFERRSGEQVVAQFLRITEQPVPDLRERGYPDDVCAVIEAAMSREPSDRPTAEMIGEQLRRIEHDHGYTVDEIPLQQPSDSEHKPPPSPAENTAGNLPLELTSFVDRRIQVAETKNMLAGSRLVTLTGIGGVGKSRLALRVAHKLTPDFTDGVWLVELSELRDPALVAENVAATLGLQNRGTERTLDILIRYLAGKDLLLVLDNCEHVVDEATKLTESLLRTCPGVRIMATSREALGIGAESVYAVPPLGISDQAGRRAARDDAVTLFAERAATAAPGFAVTERNRSAVTRICARLDGLPLAIELAAARLRTLSLDQIDSRLDDRFALLTRGSRGAPKRQQTLQWCIAWSYDLCTRAEQRLWEQLSVFAGGFEFDAAEHVCGSDLDGAELLDAVAALVDKSILLRDETDDGVRFRMLETVQQYGRQMAQAHGAYPEDARRHRNWCEQLARQVEEEWIGPHQLAWIARLERELPNLRKALELSLSESDESAVPITSALYLFWLLGGRLSEGRRWLERELAQPIRFPQAYRAKALYAASSMAAMQADLPTAFDKIRELESLAENTADRLSKALLVHAEGNICLAGGNVELQHGRDFLTEAVALYTELGELGLQLDAQISLGWCYVLLGDSDRALPPLQEALAVTESAGEVMLRSWALWAAGFALWRKGDIDAARHMLRMGMQAARQVNDPLVAAVCSEMLAWTAARQHDYRRATVLMGAADMLGHAAGISAFILRDSQIYREQAERACRTALGVRAFDAARQEGTSMNFHTAAAFALNKNSPAAASATPPATLTRRERQVADLVAEGLTNRAIAARLVISQRTAEGHVEHILTKLGFTSRSQIAAWASGHSGP</sequence>
<dbReference type="InterPro" id="IPR017441">
    <property type="entry name" value="Protein_kinase_ATP_BS"/>
</dbReference>
<evidence type="ECO:0000313" key="7">
    <source>
        <dbReference type="EMBL" id="OXR41233.1"/>
    </source>
</evidence>
<dbReference type="Proteomes" id="UP000215506">
    <property type="component" value="Unassembled WGS sequence"/>
</dbReference>
<evidence type="ECO:0000256" key="2">
    <source>
        <dbReference type="ARBA" id="ARBA00022840"/>
    </source>
</evidence>
<dbReference type="InterPro" id="IPR036388">
    <property type="entry name" value="WH-like_DNA-bd_sf"/>
</dbReference>
<dbReference type="PRINTS" id="PR00364">
    <property type="entry name" value="DISEASERSIST"/>
</dbReference>
<accession>A0A231GX74</accession>
<dbReference type="InterPro" id="IPR000792">
    <property type="entry name" value="Tscrpt_reg_LuxR_C"/>
</dbReference>
<dbReference type="SUPFAM" id="SSF46894">
    <property type="entry name" value="C-terminal effector domain of the bipartite response regulators"/>
    <property type="match status" value="1"/>
</dbReference>
<evidence type="ECO:0000256" key="1">
    <source>
        <dbReference type="ARBA" id="ARBA00022741"/>
    </source>
</evidence>
<dbReference type="RefSeq" id="WP_094027675.1">
    <property type="nucleotide sequence ID" value="NZ_NGAF01000021.1"/>
</dbReference>
<dbReference type="PROSITE" id="PS00107">
    <property type="entry name" value="PROTEIN_KINASE_ATP"/>
    <property type="match status" value="1"/>
</dbReference>
<dbReference type="Gene3D" id="1.10.10.10">
    <property type="entry name" value="Winged helix-like DNA-binding domain superfamily/Winged helix DNA-binding domain"/>
    <property type="match status" value="1"/>
</dbReference>
<organism evidence="7 8">
    <name type="scientific">Nocardia cerradoensis</name>
    <dbReference type="NCBI Taxonomy" id="85688"/>
    <lineage>
        <taxon>Bacteria</taxon>
        <taxon>Bacillati</taxon>
        <taxon>Actinomycetota</taxon>
        <taxon>Actinomycetes</taxon>
        <taxon>Mycobacteriales</taxon>
        <taxon>Nocardiaceae</taxon>
        <taxon>Nocardia</taxon>
    </lineage>
</organism>
<feature type="region of interest" description="Disordered" evidence="4">
    <location>
        <begin position="293"/>
        <end position="317"/>
    </location>
</feature>
<dbReference type="Pfam" id="PF13401">
    <property type="entry name" value="AAA_22"/>
    <property type="match status" value="1"/>
</dbReference>
<dbReference type="InterPro" id="IPR049945">
    <property type="entry name" value="AAA_22"/>
</dbReference>
<dbReference type="PRINTS" id="PR00038">
    <property type="entry name" value="HTHLUXR"/>
</dbReference>
<dbReference type="Pfam" id="PF00069">
    <property type="entry name" value="Pkinase"/>
    <property type="match status" value="1"/>
</dbReference>
<dbReference type="SUPFAM" id="SSF48452">
    <property type="entry name" value="TPR-like"/>
    <property type="match status" value="1"/>
</dbReference>
<reference evidence="7 8" key="1">
    <citation type="submission" date="2017-07" db="EMBL/GenBank/DDBJ databases">
        <title>First draft Genome Sequence of Nocardia cerradoensis isolated from human infection.</title>
        <authorList>
            <person name="Carrasco G."/>
        </authorList>
    </citation>
    <scope>NUCLEOTIDE SEQUENCE [LARGE SCALE GENOMIC DNA]</scope>
    <source>
        <strain evidence="7 8">CNM20130759</strain>
    </source>
</reference>
<name>A0A231GX74_9NOCA</name>
<dbReference type="GO" id="GO:0003677">
    <property type="term" value="F:DNA binding"/>
    <property type="evidence" value="ECO:0007669"/>
    <property type="project" value="InterPro"/>
</dbReference>
<feature type="domain" description="HTH luxR-type" evidence="6">
    <location>
        <begin position="1004"/>
        <end position="1069"/>
    </location>
</feature>
<evidence type="ECO:0000256" key="3">
    <source>
        <dbReference type="PROSITE-ProRule" id="PRU10141"/>
    </source>
</evidence>
<dbReference type="CDD" id="cd14014">
    <property type="entry name" value="STKc_PknB_like"/>
    <property type="match status" value="1"/>
</dbReference>
<dbReference type="InterPro" id="IPR008271">
    <property type="entry name" value="Ser/Thr_kinase_AS"/>
</dbReference>
<evidence type="ECO:0000313" key="8">
    <source>
        <dbReference type="Proteomes" id="UP000215506"/>
    </source>
</evidence>
<keyword evidence="7" id="KW-0808">Transferase</keyword>
<keyword evidence="2 3" id="KW-0067">ATP-binding</keyword>
<dbReference type="GO" id="GO:0043531">
    <property type="term" value="F:ADP binding"/>
    <property type="evidence" value="ECO:0007669"/>
    <property type="project" value="InterPro"/>
</dbReference>
<dbReference type="InterPro" id="IPR000719">
    <property type="entry name" value="Prot_kinase_dom"/>
</dbReference>
<dbReference type="InterPro" id="IPR011009">
    <property type="entry name" value="Kinase-like_dom_sf"/>
</dbReference>
<dbReference type="EC" id="2.7.11.1" evidence="7"/>
<dbReference type="Pfam" id="PF25872">
    <property type="entry name" value="HTH_77"/>
    <property type="match status" value="1"/>
</dbReference>
<dbReference type="SMART" id="SM00421">
    <property type="entry name" value="HTH_LUXR"/>
    <property type="match status" value="1"/>
</dbReference>
<dbReference type="InterPro" id="IPR016032">
    <property type="entry name" value="Sig_transdc_resp-reg_C-effctor"/>
</dbReference>
<dbReference type="GO" id="GO:0006355">
    <property type="term" value="P:regulation of DNA-templated transcription"/>
    <property type="evidence" value="ECO:0007669"/>
    <property type="project" value="InterPro"/>
</dbReference>